<name>A0A9D4W2U0_PEA</name>
<protein>
    <submittedName>
        <fullName evidence="1">Uncharacterized protein</fullName>
    </submittedName>
</protein>
<dbReference type="AlphaFoldDB" id="A0A9D4W2U0"/>
<accession>A0A9D4W2U0</accession>
<comment type="caution">
    <text evidence="1">The sequence shown here is derived from an EMBL/GenBank/DDBJ whole genome shotgun (WGS) entry which is preliminary data.</text>
</comment>
<evidence type="ECO:0000313" key="2">
    <source>
        <dbReference type="Proteomes" id="UP001058974"/>
    </source>
</evidence>
<dbReference type="Proteomes" id="UP001058974">
    <property type="component" value="Chromosome 6"/>
</dbReference>
<sequence length="215" mass="24408">MRVLKGLDDGQPTNILVVDGAGSSEAVNHSFIKLEIDKEHVIEEKYMTDDLDSGVEDINIDDRPNVARFNEEYKITKDFKFKVGMEFSSLKHVKSAILEHNVLNGRDALSIDISLAKSKPIINYDPSKSFGVRTFIGKEPKVTNSRAFKPLKIVKPTISDHDKDMKMDFIAFVLEDDMAALKKKMMNYVTKKKSLITTTNETELQEEDEELGYED</sequence>
<keyword evidence="2" id="KW-1185">Reference proteome</keyword>
<dbReference type="Gramene" id="Psat06G0036400-T1">
    <property type="protein sequence ID" value="KAI5393211.1"/>
    <property type="gene ID" value="KIW84_060364"/>
</dbReference>
<organism evidence="1 2">
    <name type="scientific">Pisum sativum</name>
    <name type="common">Garden pea</name>
    <name type="synonym">Lathyrus oleraceus</name>
    <dbReference type="NCBI Taxonomy" id="3888"/>
    <lineage>
        <taxon>Eukaryota</taxon>
        <taxon>Viridiplantae</taxon>
        <taxon>Streptophyta</taxon>
        <taxon>Embryophyta</taxon>
        <taxon>Tracheophyta</taxon>
        <taxon>Spermatophyta</taxon>
        <taxon>Magnoliopsida</taxon>
        <taxon>eudicotyledons</taxon>
        <taxon>Gunneridae</taxon>
        <taxon>Pentapetalae</taxon>
        <taxon>rosids</taxon>
        <taxon>fabids</taxon>
        <taxon>Fabales</taxon>
        <taxon>Fabaceae</taxon>
        <taxon>Papilionoideae</taxon>
        <taxon>50 kb inversion clade</taxon>
        <taxon>NPAAA clade</taxon>
        <taxon>Hologalegina</taxon>
        <taxon>IRL clade</taxon>
        <taxon>Fabeae</taxon>
        <taxon>Lathyrus</taxon>
    </lineage>
</organism>
<dbReference type="EMBL" id="JAMSHJ010000006">
    <property type="protein sequence ID" value="KAI5393211.1"/>
    <property type="molecule type" value="Genomic_DNA"/>
</dbReference>
<reference evidence="1 2" key="1">
    <citation type="journal article" date="2022" name="Nat. Genet.">
        <title>Improved pea reference genome and pan-genome highlight genomic features and evolutionary characteristics.</title>
        <authorList>
            <person name="Yang T."/>
            <person name="Liu R."/>
            <person name="Luo Y."/>
            <person name="Hu S."/>
            <person name="Wang D."/>
            <person name="Wang C."/>
            <person name="Pandey M.K."/>
            <person name="Ge S."/>
            <person name="Xu Q."/>
            <person name="Li N."/>
            <person name="Li G."/>
            <person name="Huang Y."/>
            <person name="Saxena R.K."/>
            <person name="Ji Y."/>
            <person name="Li M."/>
            <person name="Yan X."/>
            <person name="He Y."/>
            <person name="Liu Y."/>
            <person name="Wang X."/>
            <person name="Xiang C."/>
            <person name="Varshney R.K."/>
            <person name="Ding H."/>
            <person name="Gao S."/>
            <person name="Zong X."/>
        </authorList>
    </citation>
    <scope>NUCLEOTIDE SEQUENCE [LARGE SCALE GENOMIC DNA]</scope>
    <source>
        <strain evidence="1 2">cv. Zhongwan 6</strain>
    </source>
</reference>
<gene>
    <name evidence="1" type="ORF">KIW84_060364</name>
</gene>
<evidence type="ECO:0000313" key="1">
    <source>
        <dbReference type="EMBL" id="KAI5393211.1"/>
    </source>
</evidence>
<proteinExistence type="predicted"/>